<dbReference type="EMBL" id="DSOV01000004">
    <property type="protein sequence ID" value="HEN40891.1"/>
    <property type="molecule type" value="Genomic_DNA"/>
</dbReference>
<comment type="caution">
    <text evidence="1">The sequence shown here is derived from an EMBL/GenBank/DDBJ whole genome shotgun (WGS) entry which is preliminary data.</text>
</comment>
<organism evidence="1">
    <name type="scientific">Geobacter metallireducens</name>
    <dbReference type="NCBI Taxonomy" id="28232"/>
    <lineage>
        <taxon>Bacteria</taxon>
        <taxon>Pseudomonadati</taxon>
        <taxon>Thermodesulfobacteriota</taxon>
        <taxon>Desulfuromonadia</taxon>
        <taxon>Geobacterales</taxon>
        <taxon>Geobacteraceae</taxon>
        <taxon>Geobacter</taxon>
    </lineage>
</organism>
<evidence type="ECO:0008006" key="2">
    <source>
        <dbReference type="Google" id="ProtNLM"/>
    </source>
</evidence>
<name>A0A831TWC9_GEOME</name>
<gene>
    <name evidence="1" type="ORF">ENQ87_00735</name>
</gene>
<accession>A0A831TWC9</accession>
<evidence type="ECO:0000313" key="1">
    <source>
        <dbReference type="EMBL" id="HEN40891.1"/>
    </source>
</evidence>
<proteinExistence type="predicted"/>
<sequence>MVVDETKLRKLLTTPVASPTSRDLRRDGSIFHVGGELPPQETLETIFDSHSLAPAELFHLTFGAPDTFSNGEALARLIKRNFSAHILGTMDYPASTPLLEQAYAAGIDIIQIPLGRPDQEERRAALLHARTVFPRWGVASTLPLGEVSIDATLAEIDDLLSHGIVPLLQPPPQTGLCGPEEAAAAYSHLAAAWRRFKVTLAPLLPLIALATPLVPKNQGGTLRGFINRLRDRRLLAASDLRRALRVRQVEESFESAGL</sequence>
<dbReference type="AlphaFoldDB" id="A0A831TWC9"/>
<protein>
    <recommendedName>
        <fullName evidence="2">Methylenetetrahydrofolate reductase</fullName>
    </recommendedName>
</protein>
<reference evidence="1" key="1">
    <citation type="journal article" date="2020" name="mSystems">
        <title>Genome- and Community-Level Interaction Insights into Carbon Utilization and Element Cycling Functions of Hydrothermarchaeota in Hydrothermal Sediment.</title>
        <authorList>
            <person name="Zhou Z."/>
            <person name="Liu Y."/>
            <person name="Xu W."/>
            <person name="Pan J."/>
            <person name="Luo Z.H."/>
            <person name="Li M."/>
        </authorList>
    </citation>
    <scope>NUCLEOTIDE SEQUENCE [LARGE SCALE GENOMIC DNA]</scope>
    <source>
        <strain evidence="1">SpSt-349</strain>
    </source>
</reference>